<comment type="caution">
    <text evidence="2">The sequence shown here is derived from an EMBL/GenBank/DDBJ whole genome shotgun (WGS) entry which is preliminary data.</text>
</comment>
<protein>
    <submittedName>
        <fullName evidence="2">Methyltransferase domain-containing protein</fullName>
    </submittedName>
</protein>
<keyword evidence="2" id="KW-0808">Transferase</keyword>
<dbReference type="EMBL" id="VCIW01000005">
    <property type="protein sequence ID" value="TLS52514.1"/>
    <property type="molecule type" value="Genomic_DNA"/>
</dbReference>
<dbReference type="Proteomes" id="UP000309676">
    <property type="component" value="Unassembled WGS sequence"/>
</dbReference>
<gene>
    <name evidence="2" type="ORF">FE782_11200</name>
</gene>
<dbReference type="PANTHER" id="PTHR42912">
    <property type="entry name" value="METHYLTRANSFERASE"/>
    <property type="match status" value="1"/>
</dbReference>
<dbReference type="SUPFAM" id="SSF53335">
    <property type="entry name" value="S-adenosyl-L-methionine-dependent methyltransferases"/>
    <property type="match status" value="1"/>
</dbReference>
<evidence type="ECO:0000313" key="3">
    <source>
        <dbReference type="Proteomes" id="UP000309676"/>
    </source>
</evidence>
<dbReference type="GO" id="GO:0008168">
    <property type="term" value="F:methyltransferase activity"/>
    <property type="evidence" value="ECO:0007669"/>
    <property type="project" value="UniProtKB-KW"/>
</dbReference>
<organism evidence="2 3">
    <name type="scientific">Paenibacillus antri</name>
    <dbReference type="NCBI Taxonomy" id="2582848"/>
    <lineage>
        <taxon>Bacteria</taxon>
        <taxon>Bacillati</taxon>
        <taxon>Bacillota</taxon>
        <taxon>Bacilli</taxon>
        <taxon>Bacillales</taxon>
        <taxon>Paenibacillaceae</taxon>
        <taxon>Paenibacillus</taxon>
    </lineage>
</organism>
<dbReference type="PANTHER" id="PTHR42912:SF80">
    <property type="entry name" value="METHYLTRANSFERASE DOMAIN-CONTAINING PROTEIN"/>
    <property type="match status" value="1"/>
</dbReference>
<dbReference type="OrthoDB" id="9760689at2"/>
<dbReference type="GO" id="GO:0032259">
    <property type="term" value="P:methylation"/>
    <property type="evidence" value="ECO:0007669"/>
    <property type="project" value="UniProtKB-KW"/>
</dbReference>
<dbReference type="Gene3D" id="3.40.50.150">
    <property type="entry name" value="Vaccinia Virus protein VP39"/>
    <property type="match status" value="1"/>
</dbReference>
<dbReference type="InterPro" id="IPR050508">
    <property type="entry name" value="Methyltransf_Superfamily"/>
</dbReference>
<name>A0A5R9GGQ9_9BACL</name>
<evidence type="ECO:0000259" key="1">
    <source>
        <dbReference type="Pfam" id="PF13649"/>
    </source>
</evidence>
<keyword evidence="2" id="KW-0489">Methyltransferase</keyword>
<dbReference type="InterPro" id="IPR041698">
    <property type="entry name" value="Methyltransf_25"/>
</dbReference>
<keyword evidence="3" id="KW-1185">Reference proteome</keyword>
<dbReference type="Pfam" id="PF13649">
    <property type="entry name" value="Methyltransf_25"/>
    <property type="match status" value="1"/>
</dbReference>
<sequence>MRKQDNREFIPALRFHWLTSFYDPILRWTMRESTFKNKLIRQIQVDPGQRVLDLGCGTGTLTLLLKQAYPKAEVTGLDIDPNVLRIAEKKAVDMGIDIKFNQGMSFELPYPDHSFDRVVTSLMFHHLTFENKLRTLKEIFRVLKPQGELHIADWGKAQNRLMRIAFLSIQILDGFKTTADNVNGLIPQIIEKAGFAKYKETDSFMTVYGTLSLYKAKK</sequence>
<evidence type="ECO:0000313" key="2">
    <source>
        <dbReference type="EMBL" id="TLS52514.1"/>
    </source>
</evidence>
<dbReference type="InterPro" id="IPR029063">
    <property type="entry name" value="SAM-dependent_MTases_sf"/>
</dbReference>
<dbReference type="CDD" id="cd02440">
    <property type="entry name" value="AdoMet_MTases"/>
    <property type="match status" value="1"/>
</dbReference>
<feature type="domain" description="Methyltransferase" evidence="1">
    <location>
        <begin position="51"/>
        <end position="147"/>
    </location>
</feature>
<dbReference type="AlphaFoldDB" id="A0A5R9GGQ9"/>
<dbReference type="RefSeq" id="WP_138194170.1">
    <property type="nucleotide sequence ID" value="NZ_VCIW01000005.1"/>
</dbReference>
<proteinExistence type="predicted"/>
<accession>A0A5R9GGQ9</accession>
<reference evidence="2 3" key="1">
    <citation type="submission" date="2019-05" db="EMBL/GenBank/DDBJ databases">
        <authorList>
            <person name="Narsing Rao M.P."/>
            <person name="Li W.J."/>
        </authorList>
    </citation>
    <scope>NUCLEOTIDE SEQUENCE [LARGE SCALE GENOMIC DNA]</scope>
    <source>
        <strain evidence="2 3">SYSU_K30003</strain>
    </source>
</reference>